<keyword evidence="1" id="KW-0880">Kelch repeat</keyword>
<keyword evidence="5" id="KW-1185">Reference proteome</keyword>
<keyword evidence="3" id="KW-0812">Transmembrane</keyword>
<evidence type="ECO:0000313" key="5">
    <source>
        <dbReference type="Proteomes" id="UP000789375"/>
    </source>
</evidence>
<sequence length="421" mass="47038">RTDAASVIKDNILYVLGGFNKKAMPEILSLDFTTSMTTDSPPWKRLKVSPLAFASSEVVLGGPNNNFLFVVGGGLIDPVSEVKIVNEQTLLEYDILNNEWRRISMLNAPNLNRRVHFSLISDNNGKAYLHGGYSGTFLGDTYLFDTFSFIWTLLPAPQIPILADDFSSVLLNDGRLVIIGGYGPPENNVLVHRPISQIEIFNTIDNSWSRQIVPQPKGMTDHRRYHTSTLLPNGDVVIVGGLEVTPNVVILETTKISFQWRIPVISGLEAPMLSEHCAELVENRYIFIIFGKKTDVQLSNKLYIFDTDNYSWITNFSPNTLPQSSSPSSPSSTTSSQSTTTHVSSITIVLSIVISVLIIILLGTFVFFYKKLKNRSGNVTTRAENTISIPRDSQEENTNIIVYRNEVNHNSVKRMFKIFSQ</sequence>
<dbReference type="SUPFAM" id="SSF117281">
    <property type="entry name" value="Kelch motif"/>
    <property type="match status" value="1"/>
</dbReference>
<keyword evidence="3" id="KW-0472">Membrane</keyword>
<evidence type="ECO:0000256" key="1">
    <source>
        <dbReference type="ARBA" id="ARBA00022441"/>
    </source>
</evidence>
<name>A0A9N9E986_FUNMO</name>
<dbReference type="Proteomes" id="UP000789375">
    <property type="component" value="Unassembled WGS sequence"/>
</dbReference>
<proteinExistence type="predicted"/>
<dbReference type="PANTHER" id="PTHR46093">
    <property type="entry name" value="ACYL-COA-BINDING DOMAIN-CONTAINING PROTEIN 5"/>
    <property type="match status" value="1"/>
</dbReference>
<dbReference type="AlphaFoldDB" id="A0A9N9E986"/>
<dbReference type="Pfam" id="PF24681">
    <property type="entry name" value="Kelch_KLHDC2_KLHL20_DRC7"/>
    <property type="match status" value="1"/>
</dbReference>
<protein>
    <submittedName>
        <fullName evidence="4">5200_t:CDS:1</fullName>
    </submittedName>
</protein>
<dbReference type="InterPro" id="IPR015915">
    <property type="entry name" value="Kelch-typ_b-propeller"/>
</dbReference>
<accession>A0A9N9E986</accession>
<keyword evidence="2" id="KW-0677">Repeat</keyword>
<feature type="transmembrane region" description="Helical" evidence="3">
    <location>
        <begin position="346"/>
        <end position="369"/>
    </location>
</feature>
<reference evidence="4" key="1">
    <citation type="submission" date="2021-06" db="EMBL/GenBank/DDBJ databases">
        <authorList>
            <person name="Kallberg Y."/>
            <person name="Tangrot J."/>
            <person name="Rosling A."/>
        </authorList>
    </citation>
    <scope>NUCLEOTIDE SEQUENCE</scope>
    <source>
        <strain evidence="4">87-6 pot B 2015</strain>
    </source>
</reference>
<evidence type="ECO:0000256" key="2">
    <source>
        <dbReference type="ARBA" id="ARBA00022737"/>
    </source>
</evidence>
<dbReference type="PANTHER" id="PTHR46093:SF18">
    <property type="entry name" value="FIBRONECTIN TYPE-III DOMAIN-CONTAINING PROTEIN"/>
    <property type="match status" value="1"/>
</dbReference>
<gene>
    <name evidence="4" type="ORF">FMOSSE_LOCUS12281</name>
</gene>
<dbReference type="EMBL" id="CAJVPP010005661">
    <property type="protein sequence ID" value="CAG8668347.1"/>
    <property type="molecule type" value="Genomic_DNA"/>
</dbReference>
<feature type="non-terminal residue" evidence="4">
    <location>
        <position position="421"/>
    </location>
</feature>
<evidence type="ECO:0000256" key="3">
    <source>
        <dbReference type="SAM" id="Phobius"/>
    </source>
</evidence>
<dbReference type="Gene3D" id="2.120.10.80">
    <property type="entry name" value="Kelch-type beta propeller"/>
    <property type="match status" value="3"/>
</dbReference>
<evidence type="ECO:0000313" key="4">
    <source>
        <dbReference type="EMBL" id="CAG8668347.1"/>
    </source>
</evidence>
<keyword evidence="3" id="KW-1133">Transmembrane helix</keyword>
<organism evidence="4 5">
    <name type="scientific">Funneliformis mosseae</name>
    <name type="common">Endomycorrhizal fungus</name>
    <name type="synonym">Glomus mosseae</name>
    <dbReference type="NCBI Taxonomy" id="27381"/>
    <lineage>
        <taxon>Eukaryota</taxon>
        <taxon>Fungi</taxon>
        <taxon>Fungi incertae sedis</taxon>
        <taxon>Mucoromycota</taxon>
        <taxon>Glomeromycotina</taxon>
        <taxon>Glomeromycetes</taxon>
        <taxon>Glomerales</taxon>
        <taxon>Glomeraceae</taxon>
        <taxon>Funneliformis</taxon>
    </lineage>
</organism>
<comment type="caution">
    <text evidence="4">The sequence shown here is derived from an EMBL/GenBank/DDBJ whole genome shotgun (WGS) entry which is preliminary data.</text>
</comment>